<gene>
    <name evidence="2" type="ORF">B0A48_06196</name>
</gene>
<feature type="compositionally biased region" description="Pro residues" evidence="1">
    <location>
        <begin position="109"/>
        <end position="125"/>
    </location>
</feature>
<protein>
    <submittedName>
        <fullName evidence="2">Uncharacterized protein</fullName>
    </submittedName>
</protein>
<feature type="region of interest" description="Disordered" evidence="1">
    <location>
        <begin position="201"/>
        <end position="230"/>
    </location>
</feature>
<feature type="region of interest" description="Disordered" evidence="1">
    <location>
        <begin position="39"/>
        <end position="58"/>
    </location>
</feature>
<organism evidence="2 3">
    <name type="scientific">Cryoendolithus antarcticus</name>
    <dbReference type="NCBI Taxonomy" id="1507870"/>
    <lineage>
        <taxon>Eukaryota</taxon>
        <taxon>Fungi</taxon>
        <taxon>Dikarya</taxon>
        <taxon>Ascomycota</taxon>
        <taxon>Pezizomycotina</taxon>
        <taxon>Dothideomycetes</taxon>
        <taxon>Dothideomycetidae</taxon>
        <taxon>Cladosporiales</taxon>
        <taxon>Cladosporiaceae</taxon>
        <taxon>Cryoendolithus</taxon>
    </lineage>
</organism>
<feature type="compositionally biased region" description="Pro residues" evidence="1">
    <location>
        <begin position="44"/>
        <end position="58"/>
    </location>
</feature>
<dbReference type="PRINTS" id="PR01217">
    <property type="entry name" value="PRICHEXTENSN"/>
</dbReference>
<feature type="compositionally biased region" description="Pro residues" evidence="1">
    <location>
        <begin position="144"/>
        <end position="162"/>
    </location>
</feature>
<dbReference type="AlphaFoldDB" id="A0A1V8TAA9"/>
<dbReference type="EMBL" id="NAJO01000012">
    <property type="protein sequence ID" value="OQO08326.1"/>
    <property type="molecule type" value="Genomic_DNA"/>
</dbReference>
<feature type="region of interest" description="Disordered" evidence="1">
    <location>
        <begin position="78"/>
        <end position="168"/>
    </location>
</feature>
<dbReference type="Proteomes" id="UP000192596">
    <property type="component" value="Unassembled WGS sequence"/>
</dbReference>
<feature type="compositionally biased region" description="Pro residues" evidence="1">
    <location>
        <begin position="78"/>
        <end position="92"/>
    </location>
</feature>
<sequence>MVMTAINLKGRAELPKYLKYEPRPTHSWTEFPIMYDQKARDADPPVPPTPLPPLPPSALRPPKDVCFWKVDFIDADPPVPRTPLPPLPPSAPRPRNASDQPSATIDADPPVPPTRLPPLPPPAPRPRSASSSLPDLNKALSSPPASPRVPPHPHPAVPPEAPQPVRVADDIHNGTDYTFLDPAPSRLYEDVTWLVNRLQWPVPRPPCPRPPPRPSPGGPPPSPMNRRYCAGRDLDEGTTCENSTVGWCQVSLDG</sequence>
<evidence type="ECO:0000256" key="1">
    <source>
        <dbReference type="SAM" id="MobiDB-lite"/>
    </source>
</evidence>
<comment type="caution">
    <text evidence="2">The sequence shown here is derived from an EMBL/GenBank/DDBJ whole genome shotgun (WGS) entry which is preliminary data.</text>
</comment>
<dbReference type="InParanoid" id="A0A1V8TAA9"/>
<name>A0A1V8TAA9_9PEZI</name>
<evidence type="ECO:0000313" key="3">
    <source>
        <dbReference type="Proteomes" id="UP000192596"/>
    </source>
</evidence>
<feature type="compositionally biased region" description="Pro residues" evidence="1">
    <location>
        <begin position="202"/>
        <end position="223"/>
    </location>
</feature>
<reference evidence="3" key="1">
    <citation type="submission" date="2017-03" db="EMBL/GenBank/DDBJ databases">
        <title>Genomes of endolithic fungi from Antarctica.</title>
        <authorList>
            <person name="Coleine C."/>
            <person name="Masonjones S."/>
            <person name="Stajich J.E."/>
        </authorList>
    </citation>
    <scope>NUCLEOTIDE SEQUENCE [LARGE SCALE GENOMIC DNA]</scope>
    <source>
        <strain evidence="3">CCFEE 5527</strain>
    </source>
</reference>
<proteinExistence type="predicted"/>
<feature type="compositionally biased region" description="Low complexity" evidence="1">
    <location>
        <begin position="126"/>
        <end position="136"/>
    </location>
</feature>
<accession>A0A1V8TAA9</accession>
<evidence type="ECO:0000313" key="2">
    <source>
        <dbReference type="EMBL" id="OQO08326.1"/>
    </source>
</evidence>
<keyword evidence="3" id="KW-1185">Reference proteome</keyword>